<sequence length="166" mass="18079">MSDQQVPAPISQALEDADAALARLEHALGQLSDGDLHRAHRDGGWTVAQVVSHINMCAILWLGDIKRLENDPDLDFVFREEVGHDLTGYPPPTIELARKQLASTRRTLATAGPAVSAEVLARSVTIPDLGTMTVEEWSPLIIGHASGHAEQAFEIMRDREFAPEGI</sequence>
<feature type="domain" description="DinB-like" evidence="1">
    <location>
        <begin position="18"/>
        <end position="152"/>
    </location>
</feature>
<reference evidence="2 3" key="1">
    <citation type="submission" date="2022-01" db="EMBL/GenBank/DDBJ databases">
        <title>Nocardioides sp. nov., an actinomycete isolated from mining soil.</title>
        <authorList>
            <person name="Liu L."/>
        </authorList>
    </citation>
    <scope>NUCLEOTIDE SEQUENCE [LARGE SCALE GENOMIC DNA]</scope>
    <source>
        <strain evidence="2 3">KLBMP 9356</strain>
    </source>
</reference>
<evidence type="ECO:0000313" key="2">
    <source>
        <dbReference type="EMBL" id="MCF6379744.1"/>
    </source>
</evidence>
<proteinExistence type="predicted"/>
<dbReference type="SUPFAM" id="SSF109854">
    <property type="entry name" value="DinB/YfiT-like putative metalloenzymes"/>
    <property type="match status" value="1"/>
</dbReference>
<dbReference type="Pfam" id="PF12867">
    <property type="entry name" value="DinB_2"/>
    <property type="match status" value="1"/>
</dbReference>
<evidence type="ECO:0000259" key="1">
    <source>
        <dbReference type="Pfam" id="PF12867"/>
    </source>
</evidence>
<protein>
    <submittedName>
        <fullName evidence="2">DinB family protein</fullName>
    </submittedName>
</protein>
<dbReference type="InterPro" id="IPR024775">
    <property type="entry name" value="DinB-like"/>
</dbReference>
<dbReference type="InterPro" id="IPR034660">
    <property type="entry name" value="DinB/YfiT-like"/>
</dbReference>
<dbReference type="EMBL" id="JAKJHZ010000011">
    <property type="protein sequence ID" value="MCF6379744.1"/>
    <property type="molecule type" value="Genomic_DNA"/>
</dbReference>
<comment type="caution">
    <text evidence="2">The sequence shown here is derived from an EMBL/GenBank/DDBJ whole genome shotgun (WGS) entry which is preliminary data.</text>
</comment>
<accession>A0ABS9HHK8</accession>
<name>A0ABS9HHK8_9ACTN</name>
<organism evidence="2 3">
    <name type="scientific">Nocardioides potassii</name>
    <dbReference type="NCBI Taxonomy" id="2911371"/>
    <lineage>
        <taxon>Bacteria</taxon>
        <taxon>Bacillati</taxon>
        <taxon>Actinomycetota</taxon>
        <taxon>Actinomycetes</taxon>
        <taxon>Propionibacteriales</taxon>
        <taxon>Nocardioidaceae</taxon>
        <taxon>Nocardioides</taxon>
    </lineage>
</organism>
<dbReference type="Proteomes" id="UP001201161">
    <property type="component" value="Unassembled WGS sequence"/>
</dbReference>
<dbReference type="RefSeq" id="WP_236404924.1">
    <property type="nucleotide sequence ID" value="NZ_JAKJHZ010000011.1"/>
</dbReference>
<evidence type="ECO:0000313" key="3">
    <source>
        <dbReference type="Proteomes" id="UP001201161"/>
    </source>
</evidence>
<dbReference type="Gene3D" id="1.20.120.450">
    <property type="entry name" value="dinb family like domain"/>
    <property type="match status" value="1"/>
</dbReference>
<gene>
    <name evidence="2" type="ORF">L2K70_19200</name>
</gene>
<keyword evidence="3" id="KW-1185">Reference proteome</keyword>